<sequence length="99" mass="10437">MIVAAANIPPCHIEAVERNGFVKLEAVLDGQLVEKGQYVLVVRSGVSDNVSTSRQGGEFEAGDLENGRLATAYVGAAGWSAQLKVYSHDGKLVCTTSKS</sequence>
<name>A0A9W6NAJ5_9HYPH</name>
<dbReference type="Proteomes" id="UP001143330">
    <property type="component" value="Unassembled WGS sequence"/>
</dbReference>
<organism evidence="1 2">
    <name type="scientific">Ancylobacter defluvii</name>
    <dbReference type="NCBI Taxonomy" id="1282440"/>
    <lineage>
        <taxon>Bacteria</taxon>
        <taxon>Pseudomonadati</taxon>
        <taxon>Pseudomonadota</taxon>
        <taxon>Alphaproteobacteria</taxon>
        <taxon>Hyphomicrobiales</taxon>
        <taxon>Xanthobacteraceae</taxon>
        <taxon>Ancylobacter</taxon>
    </lineage>
</organism>
<comment type="caution">
    <text evidence="1">The sequence shown here is derived from an EMBL/GenBank/DDBJ whole genome shotgun (WGS) entry which is preliminary data.</text>
</comment>
<proteinExistence type="predicted"/>
<dbReference type="NCBIfam" id="NF041112">
    <property type="entry name" value="chap_CsgH_alph"/>
    <property type="match status" value="1"/>
</dbReference>
<dbReference type="InterPro" id="IPR047726">
    <property type="entry name" value="CsgH_dom"/>
</dbReference>
<protein>
    <submittedName>
        <fullName evidence="1">Uncharacterized protein</fullName>
    </submittedName>
</protein>
<dbReference type="Gene3D" id="2.60.40.2420">
    <property type="match status" value="1"/>
</dbReference>
<evidence type="ECO:0000313" key="2">
    <source>
        <dbReference type="Proteomes" id="UP001143330"/>
    </source>
</evidence>
<reference evidence="1" key="2">
    <citation type="submission" date="2023-01" db="EMBL/GenBank/DDBJ databases">
        <authorList>
            <person name="Sun Q."/>
            <person name="Evtushenko L."/>
        </authorList>
    </citation>
    <scope>NUCLEOTIDE SEQUENCE</scope>
    <source>
        <strain evidence="1">VKM B-2789</strain>
    </source>
</reference>
<dbReference type="InterPro" id="IPR053722">
    <property type="entry name" value="Curli_assembly_CsgC/AgfC"/>
</dbReference>
<dbReference type="AlphaFoldDB" id="A0A9W6NAJ5"/>
<keyword evidence="2" id="KW-1185">Reference proteome</keyword>
<gene>
    <name evidence="1" type="ORF">GCM10017653_17340</name>
</gene>
<dbReference type="EMBL" id="BSFM01000008">
    <property type="protein sequence ID" value="GLK83665.1"/>
    <property type="molecule type" value="Genomic_DNA"/>
</dbReference>
<reference evidence="1" key="1">
    <citation type="journal article" date="2014" name="Int. J. Syst. Evol. Microbiol.">
        <title>Complete genome sequence of Corynebacterium casei LMG S-19264T (=DSM 44701T), isolated from a smear-ripened cheese.</title>
        <authorList>
            <consortium name="US DOE Joint Genome Institute (JGI-PGF)"/>
            <person name="Walter F."/>
            <person name="Albersmeier A."/>
            <person name="Kalinowski J."/>
            <person name="Ruckert C."/>
        </authorList>
    </citation>
    <scope>NUCLEOTIDE SEQUENCE</scope>
    <source>
        <strain evidence="1">VKM B-2789</strain>
    </source>
</reference>
<evidence type="ECO:0000313" key="1">
    <source>
        <dbReference type="EMBL" id="GLK83665.1"/>
    </source>
</evidence>
<accession>A0A9W6NAJ5</accession>
<dbReference type="RefSeq" id="WP_213363445.1">
    <property type="nucleotide sequence ID" value="NZ_BSFM01000008.1"/>
</dbReference>